<dbReference type="AlphaFoldDB" id="A0A5R8XYA5"/>
<dbReference type="InterPro" id="IPR010321">
    <property type="entry name" value="DUF922"/>
</dbReference>
<organism evidence="1 2">
    <name type="scientific">Arcobacter arenosus</name>
    <dbReference type="NCBI Taxonomy" id="2576037"/>
    <lineage>
        <taxon>Bacteria</taxon>
        <taxon>Pseudomonadati</taxon>
        <taxon>Campylobacterota</taxon>
        <taxon>Epsilonproteobacteria</taxon>
        <taxon>Campylobacterales</taxon>
        <taxon>Arcobacteraceae</taxon>
        <taxon>Arcobacter</taxon>
    </lineage>
</organism>
<dbReference type="Proteomes" id="UP000308901">
    <property type="component" value="Unassembled WGS sequence"/>
</dbReference>
<comment type="caution">
    <text evidence="1">The sequence shown here is derived from an EMBL/GenBank/DDBJ whole genome shotgun (WGS) entry which is preliminary data.</text>
</comment>
<evidence type="ECO:0000313" key="1">
    <source>
        <dbReference type="EMBL" id="TLP36310.1"/>
    </source>
</evidence>
<dbReference type="RefSeq" id="WP_138153540.1">
    <property type="nucleotide sequence ID" value="NZ_VANU01000006.1"/>
</dbReference>
<proteinExistence type="predicted"/>
<dbReference type="OrthoDB" id="5394672at2"/>
<reference evidence="1 2" key="1">
    <citation type="submission" date="2019-05" db="EMBL/GenBank/DDBJ databases">
        <title>Arcobacter sp. nov., isolated from sea sediment.</title>
        <authorList>
            <person name="Kim W."/>
        </authorList>
    </citation>
    <scope>NUCLEOTIDE SEQUENCE [LARGE SCALE GENOMIC DNA]</scope>
    <source>
        <strain evidence="1 2">CAU 1517</strain>
    </source>
</reference>
<dbReference type="EMBL" id="VANU01000006">
    <property type="protein sequence ID" value="TLP36310.1"/>
    <property type="molecule type" value="Genomic_DNA"/>
</dbReference>
<sequence length="190" mass="22366">MNRFFFFSILFCSILNANPIIKKHFSYYDIYPINKHKLEDSMDETSPIYNNGNVRHGTVNWKIKYFYKTVRKNGICSIAEAKTKVDITYYVPKLASNYTLPDGTRTVFQRYYNILKNYLDKHTSFALDAALEIEEQLPKVEKVSNDCNIVKQNAKNLAKSILKKYKKKNKDFEIRTYEGFLEGVRKENLL</sequence>
<evidence type="ECO:0000313" key="2">
    <source>
        <dbReference type="Proteomes" id="UP000308901"/>
    </source>
</evidence>
<dbReference type="Pfam" id="PF06037">
    <property type="entry name" value="DUF922"/>
    <property type="match status" value="1"/>
</dbReference>
<protein>
    <submittedName>
        <fullName evidence="1">DUF922 domain-containing protein</fullName>
    </submittedName>
</protein>
<keyword evidence="2" id="KW-1185">Reference proteome</keyword>
<accession>A0A5R8XYA5</accession>
<gene>
    <name evidence="1" type="ORF">FDK22_13680</name>
</gene>
<name>A0A5R8XYA5_9BACT</name>